<proteinExistence type="predicted"/>
<gene>
    <name evidence="2" type="ORF">BRADI_1g57149v3</name>
</gene>
<reference evidence="3" key="3">
    <citation type="submission" date="2018-08" db="UniProtKB">
        <authorList>
            <consortium name="EnsemblPlants"/>
        </authorList>
    </citation>
    <scope>IDENTIFICATION</scope>
    <source>
        <strain evidence="3">cv. Bd21</strain>
    </source>
</reference>
<protein>
    <recommendedName>
        <fullName evidence="1">F-box domain-containing protein</fullName>
    </recommendedName>
</protein>
<evidence type="ECO:0000259" key="1">
    <source>
        <dbReference type="Pfam" id="PF00646"/>
    </source>
</evidence>
<name>A0A2K2DRZ4_BRADI</name>
<feature type="non-terminal residue" evidence="2">
    <location>
        <position position="1"/>
    </location>
</feature>
<dbReference type="EMBL" id="CM000880">
    <property type="protein sequence ID" value="PNT77051.1"/>
    <property type="molecule type" value="Genomic_DNA"/>
</dbReference>
<feature type="domain" description="F-box" evidence="1">
    <location>
        <begin position="11"/>
        <end position="50"/>
    </location>
</feature>
<dbReference type="AlphaFoldDB" id="A0A2K2DRZ4"/>
<dbReference type="InterPro" id="IPR036047">
    <property type="entry name" value="F-box-like_dom_sf"/>
</dbReference>
<dbReference type="Proteomes" id="UP000008810">
    <property type="component" value="Chromosome 1"/>
</dbReference>
<dbReference type="InParanoid" id="A0A2K2DRZ4"/>
<reference evidence="2" key="2">
    <citation type="submission" date="2017-06" db="EMBL/GenBank/DDBJ databases">
        <title>WGS assembly of Brachypodium distachyon.</title>
        <authorList>
            <consortium name="The International Brachypodium Initiative"/>
            <person name="Lucas S."/>
            <person name="Harmon-Smith M."/>
            <person name="Lail K."/>
            <person name="Tice H."/>
            <person name="Grimwood J."/>
            <person name="Bruce D."/>
            <person name="Barry K."/>
            <person name="Shu S."/>
            <person name="Lindquist E."/>
            <person name="Wang M."/>
            <person name="Pitluck S."/>
            <person name="Vogel J.P."/>
            <person name="Garvin D.F."/>
            <person name="Mockler T.C."/>
            <person name="Schmutz J."/>
            <person name="Rokhsar D."/>
            <person name="Bevan M.W."/>
        </authorList>
    </citation>
    <scope>NUCLEOTIDE SEQUENCE</scope>
    <source>
        <strain evidence="2">Bd21</strain>
    </source>
</reference>
<dbReference type="OrthoDB" id="685838at2759"/>
<organism evidence="2">
    <name type="scientific">Brachypodium distachyon</name>
    <name type="common">Purple false brome</name>
    <name type="synonym">Trachynia distachya</name>
    <dbReference type="NCBI Taxonomy" id="15368"/>
    <lineage>
        <taxon>Eukaryota</taxon>
        <taxon>Viridiplantae</taxon>
        <taxon>Streptophyta</taxon>
        <taxon>Embryophyta</taxon>
        <taxon>Tracheophyta</taxon>
        <taxon>Spermatophyta</taxon>
        <taxon>Magnoliopsida</taxon>
        <taxon>Liliopsida</taxon>
        <taxon>Poales</taxon>
        <taxon>Poaceae</taxon>
        <taxon>BOP clade</taxon>
        <taxon>Pooideae</taxon>
        <taxon>Stipodae</taxon>
        <taxon>Brachypodieae</taxon>
        <taxon>Brachypodium</taxon>
    </lineage>
</organism>
<evidence type="ECO:0000313" key="4">
    <source>
        <dbReference type="Proteomes" id="UP000008810"/>
    </source>
</evidence>
<dbReference type="PANTHER" id="PTHR32133">
    <property type="entry name" value="OS07G0120400 PROTEIN"/>
    <property type="match status" value="1"/>
</dbReference>
<dbReference type="InterPro" id="IPR001810">
    <property type="entry name" value="F-box_dom"/>
</dbReference>
<keyword evidence="4" id="KW-1185">Reference proteome</keyword>
<sequence length="338" mass="37818">PSLSPPPELLEELIEEVFLRLPLKEPEHLVCASALCKPWHHLLADRGFRRRYRKFHEKPPVLGFIFIPTSSFIPSQADRPLGWDVFDARHGRALSFTTNKFSSPLEARDFGLAVWDPTTDEQHHLPPSFFSLEDYKYFMVAMLCAVEGCDHCSCQGGPFHVVAESTKKGIISARRYSSETGAWREPTSVHHYNARAISMTSVLIGSALYFSAMPNHVIKCELGAAPVTDTVHMAMGTLVTTEDGGLGFASVHDTILIMWSRETGAEGWAQHNVIDLKTMLPDDDSIYMVDLKSRQVQKMVDIDDCERVYPYMSFYIPAMEAVSTGQGQQVGVSSVHKI</sequence>
<dbReference type="Gramene" id="PNT77051">
    <property type="protein sequence ID" value="PNT77051"/>
    <property type="gene ID" value="BRADI_1g57149v3"/>
</dbReference>
<dbReference type="EnsemblPlants" id="PNT77051">
    <property type="protein sequence ID" value="PNT77051"/>
    <property type="gene ID" value="BRADI_1g57149v3"/>
</dbReference>
<dbReference type="Pfam" id="PF00646">
    <property type="entry name" value="F-box"/>
    <property type="match status" value="1"/>
</dbReference>
<evidence type="ECO:0000313" key="3">
    <source>
        <dbReference type="EnsemblPlants" id="PNT77051"/>
    </source>
</evidence>
<accession>A0A2K2DRZ4</accession>
<evidence type="ECO:0000313" key="2">
    <source>
        <dbReference type="EMBL" id="PNT77051.1"/>
    </source>
</evidence>
<reference evidence="2 3" key="1">
    <citation type="journal article" date="2010" name="Nature">
        <title>Genome sequencing and analysis of the model grass Brachypodium distachyon.</title>
        <authorList>
            <consortium name="International Brachypodium Initiative"/>
        </authorList>
    </citation>
    <scope>NUCLEOTIDE SEQUENCE [LARGE SCALE GENOMIC DNA]</scope>
    <source>
        <strain evidence="2 3">Bd21</strain>
    </source>
</reference>
<dbReference type="SUPFAM" id="SSF81383">
    <property type="entry name" value="F-box domain"/>
    <property type="match status" value="1"/>
</dbReference>
<dbReference type="PANTHER" id="PTHR32133:SF392">
    <property type="entry name" value="F-BOX DOMAIN-CONTAINING PROTEIN"/>
    <property type="match status" value="1"/>
</dbReference>